<proteinExistence type="predicted"/>
<evidence type="ECO:0000313" key="1">
    <source>
        <dbReference type="EMBL" id="NMU84802.1"/>
    </source>
</evidence>
<dbReference type="EMBL" id="JABCLB010002167">
    <property type="protein sequence ID" value="NMU84802.1"/>
    <property type="molecule type" value="Genomic_DNA"/>
</dbReference>
<dbReference type="Proteomes" id="UP000518904">
    <property type="component" value="Unassembled WGS sequence"/>
</dbReference>
<gene>
    <name evidence="1" type="ORF">HKB16_18245</name>
</gene>
<dbReference type="AlphaFoldDB" id="A0A7Y0XDW0"/>
<dbReference type="InterPro" id="IPR021352">
    <property type="entry name" value="DUF2971"/>
</dbReference>
<evidence type="ECO:0000313" key="2">
    <source>
        <dbReference type="Proteomes" id="UP000518904"/>
    </source>
</evidence>
<accession>A0A7Y0XDW0</accession>
<dbReference type="Pfam" id="PF11185">
    <property type="entry name" value="DUF2971"/>
    <property type="match status" value="1"/>
</dbReference>
<dbReference type="RefSeq" id="WP_153645921.1">
    <property type="nucleotide sequence ID" value="NZ_JABCKZ010001028.1"/>
</dbReference>
<reference evidence="1 2" key="1">
    <citation type="submission" date="2020-04" db="EMBL/GenBank/DDBJ databases">
        <title>Whole-genome sequencing of Vibrio spp. from China reveals different genetic environments of blaCTX-M-14 among diverse lineages.</title>
        <authorList>
            <person name="Zheng Z."/>
            <person name="Ye L."/>
            <person name="Chen S."/>
        </authorList>
    </citation>
    <scope>NUCLEOTIDE SEQUENCE [LARGE SCALE GENOMIC DNA]</scope>
    <source>
        <strain evidence="1 2">Vb0551</strain>
    </source>
</reference>
<protein>
    <submittedName>
        <fullName evidence="1">DUF2971 domain-containing protein</fullName>
    </submittedName>
</protein>
<comment type="caution">
    <text evidence="1">The sequence shown here is derived from an EMBL/GenBank/DDBJ whole genome shotgun (WGS) entry which is preliminary data.</text>
</comment>
<organism evidence="1 2">
    <name type="scientific">Vibrio parahaemolyticus</name>
    <dbReference type="NCBI Taxonomy" id="670"/>
    <lineage>
        <taxon>Bacteria</taxon>
        <taxon>Pseudomonadati</taxon>
        <taxon>Pseudomonadota</taxon>
        <taxon>Gammaproteobacteria</taxon>
        <taxon>Vibrionales</taxon>
        <taxon>Vibrionaceae</taxon>
        <taxon>Vibrio</taxon>
    </lineage>
</organism>
<name>A0A7Y0XDW0_VIBPH</name>
<sequence>MAFLAWVKFSDYGAKIGFRGRVAHTLMRRYAYLSKLSISLILSCSVQIMINQNSIYKFFPYNPHDLDTLANNYLWFSRFSDFNDPFEDVFIDNVLDTEIPPYNESEAIELLKLANQGSASPIQIEQSLTQLALQGELRAKYEYMLSSTIDHAKSIFADYVENSRLCCFAKDDIEAEAPALQNKLMWSHYGNGMRGYCIEFDRSALIKSIHDSIGDLVGYTDMLYGNLVKQSHHSILHQTVLGMFGKKSGIGIGDLVTTKSSEWAYEKEFRLQVENVNMVQFDPKCILSVTVGFKMPESKFTTLQSVLRGNTGIDCPIFRASINAKTFEIERVQIGKTK</sequence>